<dbReference type="AlphaFoldDB" id="A0AAD0SEY7"/>
<dbReference type="Pfam" id="PF06568">
    <property type="entry name" value="YjiS-like"/>
    <property type="match status" value="1"/>
</dbReference>
<accession>A0AAD0SEY7</accession>
<gene>
    <name evidence="2" type="ORF">CKQ53_06215</name>
</gene>
<organism evidence="2 3">
    <name type="scientific">Lonsdalea britannica</name>
    <dbReference type="NCBI Taxonomy" id="1082704"/>
    <lineage>
        <taxon>Bacteria</taxon>
        <taxon>Pseudomonadati</taxon>
        <taxon>Pseudomonadota</taxon>
        <taxon>Gammaproteobacteria</taxon>
        <taxon>Enterobacterales</taxon>
        <taxon>Pectobacteriaceae</taxon>
        <taxon>Lonsdalea</taxon>
    </lineage>
</organism>
<dbReference type="EMBL" id="CP023009">
    <property type="protein sequence ID" value="AXW86625.1"/>
    <property type="molecule type" value="Genomic_DNA"/>
</dbReference>
<dbReference type="InterPro" id="IPR009506">
    <property type="entry name" value="YjiS-like"/>
</dbReference>
<protein>
    <submittedName>
        <fullName evidence="2">DUF1127 domain-containing protein</fullName>
    </submittedName>
</protein>
<evidence type="ECO:0000313" key="2">
    <source>
        <dbReference type="EMBL" id="AXW86625.1"/>
    </source>
</evidence>
<dbReference type="KEGG" id="lbq:CKQ53_06215"/>
<keyword evidence="3" id="KW-1185">Reference proteome</keyword>
<name>A0AAD0SEY7_9GAMM</name>
<reference evidence="2 3" key="1">
    <citation type="submission" date="2017-08" db="EMBL/GenBank/DDBJ databases">
        <title>Comparative genomics of bacteria isolated from necrotic lesions of AOD affected trees.</title>
        <authorList>
            <person name="Doonan J."/>
            <person name="Denman S."/>
            <person name="McDonald J.E."/>
        </authorList>
    </citation>
    <scope>NUCLEOTIDE SEQUENCE [LARGE SCALE GENOMIC DNA]</scope>
    <source>
        <strain evidence="2 3">477</strain>
    </source>
</reference>
<proteinExistence type="predicted"/>
<evidence type="ECO:0000313" key="3">
    <source>
        <dbReference type="Proteomes" id="UP000263881"/>
    </source>
</evidence>
<dbReference type="RefSeq" id="WP_085653057.1">
    <property type="nucleotide sequence ID" value="NZ_CAMKXG010000010.1"/>
</dbReference>
<feature type="domain" description="YjiS-like" evidence="1">
    <location>
        <begin position="25"/>
        <end position="58"/>
    </location>
</feature>
<evidence type="ECO:0000259" key="1">
    <source>
        <dbReference type="Pfam" id="PF06568"/>
    </source>
</evidence>
<dbReference type="Proteomes" id="UP000263881">
    <property type="component" value="Chromosome"/>
</dbReference>
<sequence length="84" mass="9980">MKMTQHHPLSQTSTLRTLVSRIYKHWQARRLRISTRTLLRTMSDERLKDIGLSRADIDQCYRADAFGNEGWLQARNDAHKKNER</sequence>